<evidence type="ECO:0000313" key="3">
    <source>
        <dbReference type="Proteomes" id="UP000000600"/>
    </source>
</evidence>
<dbReference type="HOGENOM" id="CLU_904508_0_0_1"/>
<evidence type="ECO:0000313" key="2">
    <source>
        <dbReference type="EMBL" id="CAK90601.1"/>
    </source>
</evidence>
<dbReference type="EMBL" id="CT868660">
    <property type="protein sequence ID" value="CAK90601.1"/>
    <property type="molecule type" value="Genomic_DNA"/>
</dbReference>
<dbReference type="RefSeq" id="XP_001457998.1">
    <property type="nucleotide sequence ID" value="XM_001457961.2"/>
</dbReference>
<keyword evidence="3" id="KW-1185">Reference proteome</keyword>
<keyword evidence="1" id="KW-0175">Coiled coil</keyword>
<protein>
    <submittedName>
        <fullName evidence="2">Uncharacterized protein</fullName>
    </submittedName>
</protein>
<sequence>MSQKDQQISSSGEIVFLESQAQYDSLLQKVAQLESQVKKLESNNQQIQKNFSMKERQYQQLIEEFSNYKKSEQEYVENRENSSLKLLHQFKIYEKQIKEQREMIKNLKEQNQKLLDENRELENQKDYLQSQNSVIDQEKQKIFISYYSRKKELEEVALEKNKFEEELKSYKEKIQNLEGQIETLQQKQIHQEQEISYLKKISEEKEKYLSKVQDDLKKYLEQEHIVKQPNQEEYKVKVIQNLRQIMQEIVGRFAHLSEELKDNENEKINRRSEEIAFLNKTFNVQLRLELEKIFITFKHEIRDNEVRE</sequence>
<dbReference type="OrthoDB" id="309213at2759"/>
<feature type="coiled-coil region" evidence="1">
    <location>
        <begin position="90"/>
        <end position="194"/>
    </location>
</feature>
<dbReference type="AlphaFoldDB" id="A0E5N4"/>
<reference evidence="2 3" key="1">
    <citation type="journal article" date="2006" name="Nature">
        <title>Global trends of whole-genome duplications revealed by the ciliate Paramecium tetraurelia.</title>
        <authorList>
            <consortium name="Genoscope"/>
            <person name="Aury J.-M."/>
            <person name="Jaillon O."/>
            <person name="Duret L."/>
            <person name="Noel B."/>
            <person name="Jubin C."/>
            <person name="Porcel B.M."/>
            <person name="Segurens B."/>
            <person name="Daubin V."/>
            <person name="Anthouard V."/>
            <person name="Aiach N."/>
            <person name="Arnaiz O."/>
            <person name="Billaut A."/>
            <person name="Beisson J."/>
            <person name="Blanc I."/>
            <person name="Bouhouche K."/>
            <person name="Camara F."/>
            <person name="Duharcourt S."/>
            <person name="Guigo R."/>
            <person name="Gogendeau D."/>
            <person name="Katinka M."/>
            <person name="Keller A.-M."/>
            <person name="Kissmehl R."/>
            <person name="Klotz C."/>
            <person name="Koll F."/>
            <person name="Le Moue A."/>
            <person name="Lepere C."/>
            <person name="Malinsky S."/>
            <person name="Nowacki M."/>
            <person name="Nowak J.K."/>
            <person name="Plattner H."/>
            <person name="Poulain J."/>
            <person name="Ruiz F."/>
            <person name="Serrano V."/>
            <person name="Zagulski M."/>
            <person name="Dessen P."/>
            <person name="Betermier M."/>
            <person name="Weissenbach J."/>
            <person name="Scarpelli C."/>
            <person name="Schachter V."/>
            <person name="Sperling L."/>
            <person name="Meyer E."/>
            <person name="Cohen J."/>
            <person name="Wincker P."/>
        </authorList>
    </citation>
    <scope>NUCLEOTIDE SEQUENCE [LARGE SCALE GENOMIC DNA]</scope>
    <source>
        <strain evidence="2 3">Stock d4-2</strain>
    </source>
</reference>
<gene>
    <name evidence="2" type="ORF">GSPATT00003462001</name>
</gene>
<feature type="coiled-coil region" evidence="1">
    <location>
        <begin position="16"/>
        <end position="64"/>
    </location>
</feature>
<proteinExistence type="predicted"/>
<dbReference type="GeneID" id="5043783"/>
<organism evidence="2 3">
    <name type="scientific">Paramecium tetraurelia</name>
    <dbReference type="NCBI Taxonomy" id="5888"/>
    <lineage>
        <taxon>Eukaryota</taxon>
        <taxon>Sar</taxon>
        <taxon>Alveolata</taxon>
        <taxon>Ciliophora</taxon>
        <taxon>Intramacronucleata</taxon>
        <taxon>Oligohymenophorea</taxon>
        <taxon>Peniculida</taxon>
        <taxon>Parameciidae</taxon>
        <taxon>Paramecium</taxon>
    </lineage>
</organism>
<name>A0E5N4_PARTE</name>
<evidence type="ECO:0000256" key="1">
    <source>
        <dbReference type="SAM" id="Coils"/>
    </source>
</evidence>
<dbReference type="InParanoid" id="A0E5N4"/>
<dbReference type="OMA" id="FKHEIRD"/>
<dbReference type="Proteomes" id="UP000000600">
    <property type="component" value="Unassembled WGS sequence"/>
</dbReference>
<dbReference type="KEGG" id="ptm:GSPATT00003462001"/>
<feature type="coiled-coil region" evidence="1">
    <location>
        <begin position="246"/>
        <end position="281"/>
    </location>
</feature>
<accession>A0E5N4</accession>